<feature type="compositionally biased region" description="Polar residues" evidence="1">
    <location>
        <begin position="601"/>
        <end position="610"/>
    </location>
</feature>
<dbReference type="GO" id="GO:0031931">
    <property type="term" value="C:TORC1 complex"/>
    <property type="evidence" value="ECO:0007669"/>
    <property type="project" value="TreeGrafter"/>
</dbReference>
<dbReference type="PANTHER" id="PTHR22794">
    <property type="entry name" value="THAP DOMAIN PROTEIN 11"/>
    <property type="match status" value="1"/>
</dbReference>
<accession>A0A7R8AIX8</accession>
<feature type="compositionally biased region" description="Low complexity" evidence="1">
    <location>
        <begin position="18"/>
        <end position="35"/>
    </location>
</feature>
<keyword evidence="3" id="KW-1185">Reference proteome</keyword>
<reference evidence="2" key="2">
    <citation type="submission" date="2021-02" db="EMBL/GenBank/DDBJ databases">
        <title>Aspergillus puulaauensis MK2 genome sequence.</title>
        <authorList>
            <person name="Futagami T."/>
            <person name="Mori K."/>
            <person name="Kadooka C."/>
            <person name="Tanaka T."/>
        </authorList>
    </citation>
    <scope>NUCLEOTIDE SEQUENCE</scope>
    <source>
        <strain evidence="2">MK2</strain>
    </source>
</reference>
<proteinExistence type="predicted"/>
<feature type="region of interest" description="Disordered" evidence="1">
    <location>
        <begin position="528"/>
        <end position="653"/>
    </location>
</feature>
<feature type="compositionally biased region" description="Polar residues" evidence="1">
    <location>
        <begin position="436"/>
        <end position="466"/>
    </location>
</feature>
<dbReference type="PANTHER" id="PTHR22794:SF2">
    <property type="entry name" value="THAP DOMAIN-CONTAINING PROTEIN 11"/>
    <property type="match status" value="1"/>
</dbReference>
<gene>
    <name evidence="2" type="ORF">APUU_20993S</name>
</gene>
<dbReference type="Proteomes" id="UP000654913">
    <property type="component" value="Chromosome 2"/>
</dbReference>
<feature type="compositionally biased region" description="Acidic residues" evidence="1">
    <location>
        <begin position="247"/>
        <end position="269"/>
    </location>
</feature>
<dbReference type="KEGG" id="apuu:APUU_20993S"/>
<feature type="compositionally biased region" description="Acidic residues" evidence="1">
    <location>
        <begin position="178"/>
        <end position="187"/>
    </location>
</feature>
<evidence type="ECO:0000313" key="3">
    <source>
        <dbReference type="Proteomes" id="UP000654913"/>
    </source>
</evidence>
<evidence type="ECO:0000256" key="1">
    <source>
        <dbReference type="SAM" id="MobiDB-lite"/>
    </source>
</evidence>
<name>A0A7R8AIX8_9EURO</name>
<dbReference type="GO" id="GO:0000329">
    <property type="term" value="C:fungal-type vacuole membrane"/>
    <property type="evidence" value="ECO:0007669"/>
    <property type="project" value="TreeGrafter"/>
</dbReference>
<dbReference type="RefSeq" id="XP_041552755.1">
    <property type="nucleotide sequence ID" value="XM_041699695.1"/>
</dbReference>
<dbReference type="AlphaFoldDB" id="A0A7R8AIX8"/>
<dbReference type="GeneID" id="64970566"/>
<feature type="compositionally biased region" description="Basic and acidic residues" evidence="1">
    <location>
        <begin position="630"/>
        <end position="640"/>
    </location>
</feature>
<feature type="compositionally biased region" description="Polar residues" evidence="1">
    <location>
        <begin position="380"/>
        <end position="399"/>
    </location>
</feature>
<feature type="compositionally biased region" description="Basic and acidic residues" evidence="1">
    <location>
        <begin position="285"/>
        <end position="301"/>
    </location>
</feature>
<evidence type="ECO:0000313" key="2">
    <source>
        <dbReference type="EMBL" id="BCS20561.1"/>
    </source>
</evidence>
<feature type="compositionally biased region" description="Polar residues" evidence="1">
    <location>
        <begin position="332"/>
        <end position="342"/>
    </location>
</feature>
<dbReference type="EMBL" id="AP024444">
    <property type="protein sequence ID" value="BCS20561.1"/>
    <property type="molecule type" value="Genomic_DNA"/>
</dbReference>
<feature type="compositionally biased region" description="Polar residues" evidence="1">
    <location>
        <begin position="1"/>
        <end position="10"/>
    </location>
</feature>
<feature type="compositionally biased region" description="Polar residues" evidence="1">
    <location>
        <begin position="528"/>
        <end position="537"/>
    </location>
</feature>
<protein>
    <submittedName>
        <fullName evidence="2">Uncharacterized protein</fullName>
    </submittedName>
</protein>
<organism evidence="2 3">
    <name type="scientific">Aspergillus puulaauensis</name>
    <dbReference type="NCBI Taxonomy" id="1220207"/>
    <lineage>
        <taxon>Eukaryota</taxon>
        <taxon>Fungi</taxon>
        <taxon>Dikarya</taxon>
        <taxon>Ascomycota</taxon>
        <taxon>Pezizomycotina</taxon>
        <taxon>Eurotiomycetes</taxon>
        <taxon>Eurotiomycetidae</taxon>
        <taxon>Eurotiales</taxon>
        <taxon>Aspergillaceae</taxon>
        <taxon>Aspergillus</taxon>
    </lineage>
</organism>
<dbReference type="OrthoDB" id="5430106at2759"/>
<sequence length="669" mass="71879">MPTTSNNSSPVKRPGLGRRAVSSHAVVTRSSSSSTQGELSNSHTSHHPHLKAPGHNRPHRAHLVGGGHRSHGRNPSFGKNLGKLQRHNTSQELRLHHHHQRKKSAPVTPVASPPRQHIRWDGAVDDASNRTSGSMKKNNSSPALRRSNSSVLPKKALVTDRPHTSSGKKKTVGFELGDSTDEGDWEDTTQSPESTRRSSVVQVTNDENPAVLVDPLTFVKRPYPQFPRATSLPEATSRSFREGDQSSGEDDDDDDDDDKDDEDEDDEGYKEEHAHPTEEQPSYTEEARPEELTRPTDHDIASRLLSPSHSVKAPPAMSSISATATPAPVDTISRNASLTNLASGPDGVRRPLSANIAHSGTPTTPAPGGSSSIEGGVSRFINSRIATSRTDSDPNTPSSFLPHYHPQTPPSPRSASSKKPRGSPSSRQPGTEPHSRTQQKLWLQRTAALNTSPPDSHGASTSSVSPSGIDPTYIGGTARSGPGPYDAGRALVNGSSRNGGPVHQNEAKHIRKTYEKAALELTVVRRFQSPTGDSFSRLNAILKDGKPDIYSQESRSSLGKPIKSAPALVLLQKGAKKAGQNGGSNAGSPDSRQLLGRKQAGSHSSVSQADIQDPEDPPHPSHRLLSTSDEAAHASHGPEEEHAEESYLPNESDMMIRRMWESREVATSG</sequence>
<feature type="compositionally biased region" description="Polar residues" evidence="1">
    <location>
        <begin position="188"/>
        <end position="207"/>
    </location>
</feature>
<feature type="compositionally biased region" description="Basic residues" evidence="1">
    <location>
        <begin position="44"/>
        <end position="72"/>
    </location>
</feature>
<reference evidence="2" key="1">
    <citation type="submission" date="2021-01" db="EMBL/GenBank/DDBJ databases">
        <authorList>
            <consortium name="Aspergillus puulaauensis MK2 genome sequencing consortium"/>
            <person name="Kazuki M."/>
            <person name="Futagami T."/>
        </authorList>
    </citation>
    <scope>NUCLEOTIDE SEQUENCE</scope>
    <source>
        <strain evidence="2">MK2</strain>
    </source>
</reference>
<feature type="compositionally biased region" description="Polar residues" evidence="1">
    <location>
        <begin position="129"/>
        <end position="151"/>
    </location>
</feature>
<feature type="compositionally biased region" description="Polar residues" evidence="1">
    <location>
        <begin position="356"/>
        <end position="373"/>
    </location>
</feature>
<feature type="region of interest" description="Disordered" evidence="1">
    <location>
        <begin position="1"/>
        <end position="509"/>
    </location>
</feature>
<feature type="compositionally biased region" description="Basic residues" evidence="1">
    <location>
        <begin position="95"/>
        <end position="104"/>
    </location>
</feature>